<evidence type="ECO:0000256" key="5">
    <source>
        <dbReference type="ARBA" id="ARBA00022741"/>
    </source>
</evidence>
<dbReference type="GO" id="GO:0004016">
    <property type="term" value="F:adenylate cyclase activity"/>
    <property type="evidence" value="ECO:0007669"/>
    <property type="project" value="TreeGrafter"/>
</dbReference>
<evidence type="ECO:0000256" key="3">
    <source>
        <dbReference type="ARBA" id="ARBA00022692"/>
    </source>
</evidence>
<keyword evidence="3 15" id="KW-0812">Transmembrane</keyword>
<dbReference type="Gene3D" id="1.10.510.10">
    <property type="entry name" value="Transferase(Phosphotransferase) domain 1"/>
    <property type="match status" value="1"/>
</dbReference>
<protein>
    <recommendedName>
        <fullName evidence="2 14">Guanylate cyclase</fullName>
        <ecNumber evidence="2 14">4.6.1.2</ecNumber>
    </recommendedName>
</protein>
<dbReference type="InterPro" id="IPR001054">
    <property type="entry name" value="A/G_cyclase"/>
</dbReference>
<dbReference type="Gene3D" id="3.40.50.2300">
    <property type="match status" value="2"/>
</dbReference>
<keyword evidence="12 14" id="KW-0141">cGMP biosynthesis</keyword>
<dbReference type="Pfam" id="PF07714">
    <property type="entry name" value="PK_Tyr_Ser-Thr"/>
    <property type="match status" value="1"/>
</dbReference>
<evidence type="ECO:0000256" key="4">
    <source>
        <dbReference type="ARBA" id="ARBA00022729"/>
    </source>
</evidence>
<evidence type="ECO:0000256" key="8">
    <source>
        <dbReference type="ARBA" id="ARBA00023136"/>
    </source>
</evidence>
<comment type="similarity">
    <text evidence="13">Belongs to the adenylyl cyclase class-4/guanylyl cyclase family.</text>
</comment>
<evidence type="ECO:0000256" key="13">
    <source>
        <dbReference type="RuleBase" id="RU000405"/>
    </source>
</evidence>
<comment type="catalytic activity">
    <reaction evidence="14">
        <text>GTP = 3',5'-cyclic GMP + diphosphate</text>
        <dbReference type="Rhea" id="RHEA:13665"/>
        <dbReference type="ChEBI" id="CHEBI:33019"/>
        <dbReference type="ChEBI" id="CHEBI:37565"/>
        <dbReference type="ChEBI" id="CHEBI:57746"/>
        <dbReference type="EC" id="4.6.1.2"/>
    </reaction>
</comment>
<dbReference type="Proteomes" id="UP000314987">
    <property type="component" value="Unassembled WGS sequence"/>
</dbReference>
<dbReference type="GeneTree" id="ENSGT00940000163069"/>
<keyword evidence="7" id="KW-0342">GTP-binding</keyword>
<dbReference type="PANTHER" id="PTHR11920:SF500">
    <property type="entry name" value="GUANYLATE CYCLASE 2G"/>
    <property type="match status" value="1"/>
</dbReference>
<dbReference type="PROSITE" id="PS50011">
    <property type="entry name" value="PROTEIN_KINASE_DOM"/>
    <property type="match status" value="1"/>
</dbReference>
<dbReference type="Pfam" id="PF00211">
    <property type="entry name" value="Guanylate_cyc"/>
    <property type="match status" value="1"/>
</dbReference>
<keyword evidence="10" id="KW-0325">Glycoprotein</keyword>
<dbReference type="InterPro" id="IPR001245">
    <property type="entry name" value="Ser-Thr/Tyr_kinase_cat_dom"/>
</dbReference>
<dbReference type="Gene3D" id="3.30.70.1230">
    <property type="entry name" value="Nucleotide cyclase"/>
    <property type="match status" value="1"/>
</dbReference>
<dbReference type="STRING" id="29139.ENSVURP00010032837"/>
<feature type="domain" description="Guanylate cyclase" evidence="17">
    <location>
        <begin position="901"/>
        <end position="1031"/>
    </location>
</feature>
<evidence type="ECO:0000313" key="19">
    <source>
        <dbReference type="Proteomes" id="UP000314987"/>
    </source>
</evidence>
<dbReference type="Pfam" id="PF01094">
    <property type="entry name" value="ANF_receptor"/>
    <property type="match status" value="1"/>
</dbReference>
<dbReference type="OMA" id="LYQGNHV"/>
<evidence type="ECO:0000256" key="10">
    <source>
        <dbReference type="ARBA" id="ARBA00023180"/>
    </source>
</evidence>
<dbReference type="AlphaFoldDB" id="A0A4X2MF74"/>
<gene>
    <name evidence="18" type="primary">LOC114035477</name>
</gene>
<dbReference type="SUPFAM" id="SSF56112">
    <property type="entry name" value="Protein kinase-like (PK-like)"/>
    <property type="match status" value="1"/>
</dbReference>
<evidence type="ECO:0000256" key="7">
    <source>
        <dbReference type="ARBA" id="ARBA00023134"/>
    </source>
</evidence>
<evidence type="ECO:0000256" key="9">
    <source>
        <dbReference type="ARBA" id="ARBA00023170"/>
    </source>
</evidence>
<feature type="domain" description="Protein kinase" evidence="16">
    <location>
        <begin position="546"/>
        <end position="837"/>
    </location>
</feature>
<evidence type="ECO:0000259" key="17">
    <source>
        <dbReference type="PROSITE" id="PS50125"/>
    </source>
</evidence>
<dbReference type="GO" id="GO:0035556">
    <property type="term" value="P:intracellular signal transduction"/>
    <property type="evidence" value="ECO:0007669"/>
    <property type="project" value="InterPro"/>
</dbReference>
<dbReference type="InterPro" id="IPR001828">
    <property type="entry name" value="ANF_lig-bd_rcpt"/>
</dbReference>
<dbReference type="InterPro" id="IPR028082">
    <property type="entry name" value="Peripla_BP_I"/>
</dbReference>
<name>A0A4X2MF74_VOMUR</name>
<dbReference type="SUPFAM" id="SSF55073">
    <property type="entry name" value="Nucleotide cyclase"/>
    <property type="match status" value="1"/>
</dbReference>
<reference evidence="18" key="2">
    <citation type="submission" date="2025-08" db="UniProtKB">
        <authorList>
            <consortium name="Ensembl"/>
        </authorList>
    </citation>
    <scope>IDENTIFICATION</scope>
</reference>
<keyword evidence="9" id="KW-0675">Receptor</keyword>
<dbReference type="GO" id="GO:0001653">
    <property type="term" value="F:peptide receptor activity"/>
    <property type="evidence" value="ECO:0007669"/>
    <property type="project" value="TreeGrafter"/>
</dbReference>
<dbReference type="Ensembl" id="ENSVURT00010037372.1">
    <property type="protein sequence ID" value="ENSVURP00010032837.1"/>
    <property type="gene ID" value="ENSVURG00010025030.1"/>
</dbReference>
<dbReference type="FunFam" id="3.30.70.1230:FF:000004">
    <property type="entry name" value="Guanylate cyclase"/>
    <property type="match status" value="1"/>
</dbReference>
<dbReference type="GO" id="GO:0007168">
    <property type="term" value="P:receptor guanylyl cyclase signaling pathway"/>
    <property type="evidence" value="ECO:0007669"/>
    <property type="project" value="TreeGrafter"/>
</dbReference>
<keyword evidence="4" id="KW-0732">Signal</keyword>
<dbReference type="InterPro" id="IPR050401">
    <property type="entry name" value="Cyclic_nucleotide_synthase"/>
</dbReference>
<evidence type="ECO:0000259" key="16">
    <source>
        <dbReference type="PROSITE" id="PS50011"/>
    </source>
</evidence>
<dbReference type="CDD" id="cd07302">
    <property type="entry name" value="CHD"/>
    <property type="match status" value="1"/>
</dbReference>
<dbReference type="FunFam" id="1.10.510.10:FF:000545">
    <property type="entry name" value="Guanylate cyclase"/>
    <property type="match status" value="1"/>
</dbReference>
<comment type="subcellular location">
    <subcellularLocation>
        <location evidence="1">Membrane</location>
        <topology evidence="1">Single-pass type I membrane protein</topology>
    </subcellularLocation>
</comment>
<keyword evidence="5" id="KW-0547">Nucleotide-binding</keyword>
<accession>A0A4X2MF74</accession>
<dbReference type="SUPFAM" id="SSF53822">
    <property type="entry name" value="Periplasmic binding protein-like I"/>
    <property type="match status" value="1"/>
</dbReference>
<feature type="transmembrane region" description="Helical" evidence="15">
    <location>
        <begin position="21"/>
        <end position="39"/>
    </location>
</feature>
<dbReference type="InterPro" id="IPR000719">
    <property type="entry name" value="Prot_kinase_dom"/>
</dbReference>
<dbReference type="InterPro" id="IPR018297">
    <property type="entry name" value="A/G_cyclase_CS"/>
</dbReference>
<proteinExistence type="inferred from homology"/>
<reference evidence="19" key="1">
    <citation type="submission" date="2018-12" db="EMBL/GenBank/DDBJ databases">
        <authorList>
            <person name="Yazar S."/>
        </authorList>
    </citation>
    <scope>NUCLEOTIDE SEQUENCE [LARGE SCALE GENOMIC DNA]</scope>
</reference>
<dbReference type="Gene3D" id="6.10.250.780">
    <property type="match status" value="1"/>
</dbReference>
<dbReference type="PROSITE" id="PS00452">
    <property type="entry name" value="GUANYLATE_CYCLASE_1"/>
    <property type="match status" value="1"/>
</dbReference>
<dbReference type="GO" id="GO:0004383">
    <property type="term" value="F:guanylate cyclase activity"/>
    <property type="evidence" value="ECO:0007669"/>
    <property type="project" value="UniProtKB-EC"/>
</dbReference>
<sequence>MALRITRNCLLKLGLYGGMSHCPIYLTLIFVFLPSLLVMCLEDTKLIVGFQAPWNISNSFSAQRLGAAIQIAMEKVNSDPVYLGNYTMEFTNTNSACSAKESLDAFIKQVQKERISALFGPVCPGAAEVTGLLASQWNIPMFGFVRQTTRLENRFLYDTYMNLATPVQKMGEVLQAVLLYFGWKHIGLFGEASSDSSRHELDELWTTVENQLKSHFVITTQVRCTSSNQTLLKENLQHGTSSARIIILICNIADAWTILLATETLGLAPGKFVFIILQQLEDDFWKEVLTHQKNDQLPKAFDSMFLIAITSFDEHSKDHDFMKEVYEKLKGKPFLSSLSSVEQVSAYSAYLHDAVLLYASAVKTMLKKGKDFRDGRQLVSTMKGDNLTEFHGITGQIRIDEFGERQVDYLVHILKKTGDSSTFIPFLHYNSHRKIISPIGNFSNDSWPHGSLPKDKPACGFSNEHCQSTFIGKYLCSVRRKSAVLKGREPEKDRAEANIYLSSMQKKNLLVPHNNTWWKINYEDIIILPLKKHSQRGTPVSRRNESCSSSMITSSNLNSDFKDKQEEEAFYTTVGLYQGNHVAIRYIENEKESCFRKPSILREIQLMCELKHENLVPFFGICSEPPNICLVIQYCRKGSLKDVLRNSDIELDWIFKLSFAYDIVNGMLFLHKSPLNSHGNLKPSNCLVDSIMQVKLSGFGLWELKHGRKSRPKSRGNTDYSELYWMAPELLRLEEPPAHGTQKGDVYSFAILMREIIYNNLCGPFEDLNKEAEEIINTIKDPTAAVPLRPKLSKEKCSEKVVTMLRTCWDESPEKRPTFSHVKRILREASPEGHVSILDSMVNKLEKYANHLEEVVEERTTQLLSEKKKIDKLLSTMLPSFIGEQLIAGRSVEPEHFDSVTIFFSDIVGFTKLCSLSTPLQVVGLLNDLYSLFDNIVKTYDVYKVETIGDAYMVASGLPLRNGIRHVEEIATMSLYFLSAIVHFKIEHMPEEKLKLRIGLHTGPVVAGVVGITMPRYCLFGDTVNMASRMESNSLPLRIHVSQTTASALRSIGGYDLQERGTIKVKGKGEQTTYWLKGKVGLAISLPEFTEENDEFLPFRQVPSV</sequence>
<dbReference type="GO" id="GO:0005525">
    <property type="term" value="F:GTP binding"/>
    <property type="evidence" value="ECO:0007669"/>
    <property type="project" value="UniProtKB-KW"/>
</dbReference>
<dbReference type="InterPro" id="IPR011009">
    <property type="entry name" value="Kinase-like_dom_sf"/>
</dbReference>
<dbReference type="SMART" id="SM00044">
    <property type="entry name" value="CYCc"/>
    <property type="match status" value="1"/>
</dbReference>
<dbReference type="GO" id="GO:0009897">
    <property type="term" value="C:external side of plasma membrane"/>
    <property type="evidence" value="ECO:0007669"/>
    <property type="project" value="Ensembl"/>
</dbReference>
<evidence type="ECO:0000256" key="1">
    <source>
        <dbReference type="ARBA" id="ARBA00004479"/>
    </source>
</evidence>
<dbReference type="InterPro" id="IPR029787">
    <property type="entry name" value="Nucleotide_cyclase"/>
</dbReference>
<organism evidence="18 19">
    <name type="scientific">Vombatus ursinus</name>
    <name type="common">Common wombat</name>
    <dbReference type="NCBI Taxonomy" id="29139"/>
    <lineage>
        <taxon>Eukaryota</taxon>
        <taxon>Metazoa</taxon>
        <taxon>Chordata</taxon>
        <taxon>Craniata</taxon>
        <taxon>Vertebrata</taxon>
        <taxon>Euteleostomi</taxon>
        <taxon>Mammalia</taxon>
        <taxon>Metatheria</taxon>
        <taxon>Diprotodontia</taxon>
        <taxon>Vombatidae</taxon>
        <taxon>Vombatus</taxon>
    </lineage>
</organism>
<dbReference type="GO" id="GO:0004672">
    <property type="term" value="F:protein kinase activity"/>
    <property type="evidence" value="ECO:0007669"/>
    <property type="project" value="InterPro"/>
</dbReference>
<dbReference type="PROSITE" id="PS50125">
    <property type="entry name" value="GUANYLATE_CYCLASE_2"/>
    <property type="match status" value="1"/>
</dbReference>
<keyword evidence="8 15" id="KW-0472">Membrane</keyword>
<dbReference type="PANTHER" id="PTHR11920">
    <property type="entry name" value="GUANYLYL CYCLASE"/>
    <property type="match status" value="1"/>
</dbReference>
<evidence type="ECO:0000256" key="14">
    <source>
        <dbReference type="RuleBase" id="RU003431"/>
    </source>
</evidence>
<evidence type="ECO:0000313" key="18">
    <source>
        <dbReference type="Ensembl" id="ENSVURP00010032837.1"/>
    </source>
</evidence>
<evidence type="ECO:0000256" key="6">
    <source>
        <dbReference type="ARBA" id="ARBA00022989"/>
    </source>
</evidence>
<reference evidence="18" key="3">
    <citation type="submission" date="2025-09" db="UniProtKB">
        <authorList>
            <consortium name="Ensembl"/>
        </authorList>
    </citation>
    <scope>IDENTIFICATION</scope>
</reference>
<evidence type="ECO:0000256" key="11">
    <source>
        <dbReference type="ARBA" id="ARBA00023239"/>
    </source>
</evidence>
<dbReference type="GO" id="GO:0005524">
    <property type="term" value="F:ATP binding"/>
    <property type="evidence" value="ECO:0007669"/>
    <property type="project" value="InterPro"/>
</dbReference>
<evidence type="ECO:0000256" key="15">
    <source>
        <dbReference type="SAM" id="Phobius"/>
    </source>
</evidence>
<evidence type="ECO:0000256" key="2">
    <source>
        <dbReference type="ARBA" id="ARBA00012202"/>
    </source>
</evidence>
<keyword evidence="11 13" id="KW-0456">Lyase</keyword>
<keyword evidence="19" id="KW-1185">Reference proteome</keyword>
<dbReference type="EC" id="4.6.1.2" evidence="2 14"/>
<evidence type="ECO:0000256" key="12">
    <source>
        <dbReference type="ARBA" id="ARBA00023293"/>
    </source>
</evidence>
<keyword evidence="6 15" id="KW-1133">Transmembrane helix</keyword>